<comment type="caution">
    <text evidence="1">The sequence shown here is derived from an EMBL/GenBank/DDBJ whole genome shotgun (WGS) entry which is preliminary data.</text>
</comment>
<sequence>METTHERPSLADRLSDPHTTAALHRLLDRAESLDQMLQVAGDLPNLVAIATDFFDAVCHKASLDGIDLEDRASQLLKLFVQITEPANLQAIERLISRLPNLEAGTALLDEFPELFATAVDVLDEWARDLKDDGIDLEKSVRQGLYAVLYLGGQIRREELDRIGYLVKSDVMNEHSIESVGMAGSALASCRSGTCEHPLPKRVGLFGLLRAMRDPDTQRALSFGLQFAKCYGGVLAEKHSPSSQEQK</sequence>
<dbReference type="Pfam" id="PF07849">
    <property type="entry name" value="DUF1641"/>
    <property type="match status" value="1"/>
</dbReference>
<dbReference type="RefSeq" id="WP_146502210.1">
    <property type="nucleotide sequence ID" value="NZ_SJPG01000001.1"/>
</dbReference>
<evidence type="ECO:0008006" key="3">
    <source>
        <dbReference type="Google" id="ProtNLM"/>
    </source>
</evidence>
<organism evidence="1 2">
    <name type="scientific">Rubinisphaera italica</name>
    <dbReference type="NCBI Taxonomy" id="2527969"/>
    <lineage>
        <taxon>Bacteria</taxon>
        <taxon>Pseudomonadati</taxon>
        <taxon>Planctomycetota</taxon>
        <taxon>Planctomycetia</taxon>
        <taxon>Planctomycetales</taxon>
        <taxon>Planctomycetaceae</taxon>
        <taxon>Rubinisphaera</taxon>
    </lineage>
</organism>
<accession>A0A5C5XAK0</accession>
<proteinExistence type="predicted"/>
<reference evidence="1 2" key="1">
    <citation type="submission" date="2019-02" db="EMBL/GenBank/DDBJ databases">
        <title>Deep-cultivation of Planctomycetes and their phenomic and genomic characterization uncovers novel biology.</title>
        <authorList>
            <person name="Wiegand S."/>
            <person name="Jogler M."/>
            <person name="Boedeker C."/>
            <person name="Pinto D."/>
            <person name="Vollmers J."/>
            <person name="Rivas-Marin E."/>
            <person name="Kohn T."/>
            <person name="Peeters S.H."/>
            <person name="Heuer A."/>
            <person name="Rast P."/>
            <person name="Oberbeckmann S."/>
            <person name="Bunk B."/>
            <person name="Jeske O."/>
            <person name="Meyerdierks A."/>
            <person name="Storesund J.E."/>
            <person name="Kallscheuer N."/>
            <person name="Luecker S."/>
            <person name="Lage O.M."/>
            <person name="Pohl T."/>
            <person name="Merkel B.J."/>
            <person name="Hornburger P."/>
            <person name="Mueller R.-W."/>
            <person name="Bruemmer F."/>
            <person name="Labrenz M."/>
            <person name="Spormann A.M."/>
            <person name="Op Den Camp H."/>
            <person name="Overmann J."/>
            <person name="Amann R."/>
            <person name="Jetten M.S.M."/>
            <person name="Mascher T."/>
            <person name="Medema M.H."/>
            <person name="Devos D.P."/>
            <person name="Kaster A.-K."/>
            <person name="Ovreas L."/>
            <person name="Rohde M."/>
            <person name="Galperin M.Y."/>
            <person name="Jogler C."/>
        </authorList>
    </citation>
    <scope>NUCLEOTIDE SEQUENCE [LARGE SCALE GENOMIC DNA]</scope>
    <source>
        <strain evidence="1 2">Pan54</strain>
    </source>
</reference>
<dbReference type="OrthoDB" id="285411at2"/>
<dbReference type="Proteomes" id="UP000316095">
    <property type="component" value="Unassembled WGS sequence"/>
</dbReference>
<dbReference type="InterPro" id="IPR012440">
    <property type="entry name" value="DUF1641"/>
</dbReference>
<gene>
    <name evidence="1" type="ORF">Pan54_07580</name>
</gene>
<evidence type="ECO:0000313" key="1">
    <source>
        <dbReference type="EMBL" id="TWT60046.1"/>
    </source>
</evidence>
<dbReference type="EMBL" id="SJPG01000001">
    <property type="protein sequence ID" value="TWT60046.1"/>
    <property type="molecule type" value="Genomic_DNA"/>
</dbReference>
<dbReference type="PANTHER" id="PTHR39180:SF2">
    <property type="entry name" value="DUF1641 DOMAIN-CONTAINING PROTEIN"/>
    <property type="match status" value="1"/>
</dbReference>
<dbReference type="AlphaFoldDB" id="A0A5C5XAK0"/>
<name>A0A5C5XAK0_9PLAN</name>
<evidence type="ECO:0000313" key="2">
    <source>
        <dbReference type="Proteomes" id="UP000316095"/>
    </source>
</evidence>
<protein>
    <recommendedName>
        <fullName evidence="3">DUF1641 domain-containing protein</fullName>
    </recommendedName>
</protein>
<dbReference type="PANTHER" id="PTHR39180">
    <property type="match status" value="1"/>
</dbReference>
<keyword evidence="2" id="KW-1185">Reference proteome</keyword>